<gene>
    <name evidence="3" type="ORF">RHP51_09340</name>
</gene>
<proteinExistence type="predicted"/>
<keyword evidence="2" id="KW-1133">Transmembrane helix</keyword>
<sequence length="49" mass="5250">MSQGYFIIGFVVIATGFLALAIKFSSEDEEVPSVSESLTGDLQPIKVKS</sequence>
<name>A0ABY9XY56_9FLAO</name>
<feature type="region of interest" description="Disordered" evidence="1">
    <location>
        <begin position="30"/>
        <end position="49"/>
    </location>
</feature>
<evidence type="ECO:0000313" key="4">
    <source>
        <dbReference type="Proteomes" id="UP001302806"/>
    </source>
</evidence>
<dbReference type="Proteomes" id="UP001302806">
    <property type="component" value="Chromosome"/>
</dbReference>
<feature type="transmembrane region" description="Helical" evidence="2">
    <location>
        <begin position="6"/>
        <end position="24"/>
    </location>
</feature>
<keyword evidence="2" id="KW-0812">Transmembrane</keyword>
<evidence type="ECO:0000256" key="1">
    <source>
        <dbReference type="SAM" id="MobiDB-lite"/>
    </source>
</evidence>
<reference evidence="3 4" key="1">
    <citation type="submission" date="2023-09" db="EMBL/GenBank/DDBJ databases">
        <title>Thalassobella suaedae gen. nov., sp. nov., a marine bacterium of the family Flavobacteriaceae isolated from a halophyte Suaeda japonica.</title>
        <authorList>
            <person name="Lee S.Y."/>
            <person name="Hwang C.Y."/>
        </authorList>
    </citation>
    <scope>NUCLEOTIDE SEQUENCE [LARGE SCALE GENOMIC DNA]</scope>
    <source>
        <strain evidence="3 4">HL-DH14</strain>
    </source>
</reference>
<dbReference type="EMBL" id="CP134537">
    <property type="protein sequence ID" value="WNH10815.1"/>
    <property type="molecule type" value="Genomic_DNA"/>
</dbReference>
<keyword evidence="2" id="KW-0472">Membrane</keyword>
<organism evidence="3 4">
    <name type="scientific">Thalassobellus suaedae</name>
    <dbReference type="NCBI Taxonomy" id="3074124"/>
    <lineage>
        <taxon>Bacteria</taxon>
        <taxon>Pseudomonadati</taxon>
        <taxon>Bacteroidota</taxon>
        <taxon>Flavobacteriia</taxon>
        <taxon>Flavobacteriales</taxon>
        <taxon>Flavobacteriaceae</taxon>
        <taxon>Thalassobellus</taxon>
    </lineage>
</organism>
<dbReference type="RefSeq" id="WP_415867042.1">
    <property type="nucleotide sequence ID" value="NZ_CP134537.1"/>
</dbReference>
<evidence type="ECO:0000256" key="2">
    <source>
        <dbReference type="SAM" id="Phobius"/>
    </source>
</evidence>
<accession>A0ABY9XY56</accession>
<protein>
    <submittedName>
        <fullName evidence="3">Uncharacterized protein</fullName>
    </submittedName>
</protein>
<evidence type="ECO:0000313" key="3">
    <source>
        <dbReference type="EMBL" id="WNH10815.1"/>
    </source>
</evidence>